<protein>
    <recommendedName>
        <fullName evidence="7">STAS domain-containing protein</fullName>
    </recommendedName>
</protein>
<evidence type="ECO:0000256" key="5">
    <source>
        <dbReference type="SAM" id="MobiDB-lite"/>
    </source>
</evidence>
<dbReference type="Proteomes" id="UP000186922">
    <property type="component" value="Unassembled WGS sequence"/>
</dbReference>
<evidence type="ECO:0000313" key="9">
    <source>
        <dbReference type="Proteomes" id="UP000186922"/>
    </source>
</evidence>
<name>A0A1D1V351_RAMVA</name>
<dbReference type="Pfam" id="PF01740">
    <property type="entry name" value="STAS"/>
    <property type="match status" value="1"/>
</dbReference>
<evidence type="ECO:0000256" key="6">
    <source>
        <dbReference type="SAM" id="Phobius"/>
    </source>
</evidence>
<feature type="region of interest" description="Disordered" evidence="5">
    <location>
        <begin position="609"/>
        <end position="635"/>
    </location>
</feature>
<feature type="transmembrane region" description="Helical" evidence="6">
    <location>
        <begin position="472"/>
        <end position="498"/>
    </location>
</feature>
<dbReference type="InterPro" id="IPR002645">
    <property type="entry name" value="STAS_dom"/>
</dbReference>
<dbReference type="Gene3D" id="3.30.750.24">
    <property type="entry name" value="STAS domain"/>
    <property type="match status" value="1"/>
</dbReference>
<feature type="transmembrane region" description="Helical" evidence="6">
    <location>
        <begin position="431"/>
        <end position="452"/>
    </location>
</feature>
<feature type="compositionally biased region" description="Acidic residues" evidence="5">
    <location>
        <begin position="7"/>
        <end position="16"/>
    </location>
</feature>
<dbReference type="InterPro" id="IPR011547">
    <property type="entry name" value="SLC26A/SulP_dom"/>
</dbReference>
<dbReference type="GO" id="GO:0055085">
    <property type="term" value="P:transmembrane transport"/>
    <property type="evidence" value="ECO:0007669"/>
    <property type="project" value="InterPro"/>
</dbReference>
<proteinExistence type="predicted"/>
<dbReference type="InterPro" id="IPR001902">
    <property type="entry name" value="SLC26A/SulP_fam"/>
</dbReference>
<keyword evidence="4 6" id="KW-0472">Membrane</keyword>
<evidence type="ECO:0000256" key="1">
    <source>
        <dbReference type="ARBA" id="ARBA00004141"/>
    </source>
</evidence>
<sequence>MARIAVQEEDSISSDDSENHGTGYCGLRAHPENRVRKALHGVRHFANRHIYGANQSPKEFLASFFPILPLLTRYKARWVFHDALAGIIVSMVHLPQAMAGAMTAVMKPEHGLYMTMIPALAYVLLGSSPQNSVGGMPITAALAGVSMARIREVYHHDNFTIHSAEEMLDLHFHIAGVVTFIAGILQIFMGFFKLSFLSSALSKNVLDPFSLACCLQAICGQIPNMLGIKLYPYCGLYKHPWLISSMFVNLHQVNAFDALISALSASTILGFREYIQPKLYRRIKLVVPIEFVVLVVATILSYLLDFHGQFGVRIMKKVPTHIPYPKMPSMVYVPHVVLEGFITAIVSFALTLSSAKILARKEGDRISPSQELIALGSSNLLGSFFSCFVSAAPIGRSVINQSMGSKSQLSSLFGCLFMIFLFLTCGQSLKYLPICVVSTNIVVTLLMTLKMFQDVPTIWKSNRLDAVIWVSTFVSCILLDVRIGLLSAVGLSLFSIVYKSQKPKIRVMGRLRDSATFVPVRYFDEAVEVPGVKVLQISSALHYGNAEYLVKRAIMLAFKTNVAPIYTQQTPVEAAQVAPSRLSAVSIKQRRVSFAAKVIQSSSQVFGKQSANIKRTQRSRNMELDSTERRKPRDHRRSSQFFVKFDQSALDESIALFSSINNVVYHVVLDLSMAVFVDSVGVRGLEQLANDLKKVEVELFVVQQKGSLKRQLQLHNVLKVIPETNIFLNVEAAVVEAIKRKGHFTGILSPRHSIQESPDDRFYSEPVFYIEGLPGTNDPTED</sequence>
<dbReference type="GO" id="GO:0016020">
    <property type="term" value="C:membrane"/>
    <property type="evidence" value="ECO:0007669"/>
    <property type="project" value="UniProtKB-SubCell"/>
</dbReference>
<feature type="transmembrane region" description="Helical" evidence="6">
    <location>
        <begin position="332"/>
        <end position="352"/>
    </location>
</feature>
<feature type="region of interest" description="Disordered" evidence="5">
    <location>
        <begin position="1"/>
        <end position="24"/>
    </location>
</feature>
<evidence type="ECO:0000256" key="2">
    <source>
        <dbReference type="ARBA" id="ARBA00022692"/>
    </source>
</evidence>
<gene>
    <name evidence="8" type="primary">RvY_04917-1</name>
    <name evidence="8" type="synonym">RvY_04917.1</name>
    <name evidence="8" type="ORF">RvY_04917</name>
</gene>
<feature type="transmembrane region" description="Helical" evidence="6">
    <location>
        <begin position="251"/>
        <end position="271"/>
    </location>
</feature>
<dbReference type="SUPFAM" id="SSF52091">
    <property type="entry name" value="SpoIIaa-like"/>
    <property type="match status" value="1"/>
</dbReference>
<evidence type="ECO:0000256" key="3">
    <source>
        <dbReference type="ARBA" id="ARBA00022989"/>
    </source>
</evidence>
<feature type="transmembrane region" description="Helical" evidence="6">
    <location>
        <begin position="372"/>
        <end position="395"/>
    </location>
</feature>
<dbReference type="OrthoDB" id="288203at2759"/>
<feature type="domain" description="STAS" evidence="7">
    <location>
        <begin position="522"/>
        <end position="737"/>
    </location>
</feature>
<feature type="transmembrane region" description="Helical" evidence="6">
    <location>
        <begin position="170"/>
        <end position="197"/>
    </location>
</feature>
<dbReference type="AlphaFoldDB" id="A0A1D1V351"/>
<dbReference type="EMBL" id="BDGG01000002">
    <property type="protein sequence ID" value="GAU92898.1"/>
    <property type="molecule type" value="Genomic_DNA"/>
</dbReference>
<organism evidence="8 9">
    <name type="scientific">Ramazzottius varieornatus</name>
    <name type="common">Water bear</name>
    <name type="synonym">Tardigrade</name>
    <dbReference type="NCBI Taxonomy" id="947166"/>
    <lineage>
        <taxon>Eukaryota</taxon>
        <taxon>Metazoa</taxon>
        <taxon>Ecdysozoa</taxon>
        <taxon>Tardigrada</taxon>
        <taxon>Eutardigrada</taxon>
        <taxon>Parachela</taxon>
        <taxon>Hypsibioidea</taxon>
        <taxon>Ramazzottiidae</taxon>
        <taxon>Ramazzottius</taxon>
    </lineage>
</organism>
<keyword evidence="9" id="KW-1185">Reference proteome</keyword>
<keyword evidence="2 6" id="KW-0812">Transmembrane</keyword>
<dbReference type="Pfam" id="PF00916">
    <property type="entry name" value="Sulfate_transp"/>
    <property type="match status" value="1"/>
</dbReference>
<keyword evidence="3 6" id="KW-1133">Transmembrane helix</keyword>
<dbReference type="CDD" id="cd07042">
    <property type="entry name" value="STAS_SulP_like_sulfate_transporter"/>
    <property type="match status" value="1"/>
</dbReference>
<evidence type="ECO:0000259" key="7">
    <source>
        <dbReference type="PROSITE" id="PS50801"/>
    </source>
</evidence>
<dbReference type="PANTHER" id="PTHR11814">
    <property type="entry name" value="SULFATE TRANSPORTER"/>
    <property type="match status" value="1"/>
</dbReference>
<reference evidence="8 9" key="1">
    <citation type="journal article" date="2016" name="Nat. Commun.">
        <title>Extremotolerant tardigrade genome and improved radiotolerance of human cultured cells by tardigrade-unique protein.</title>
        <authorList>
            <person name="Hashimoto T."/>
            <person name="Horikawa D.D."/>
            <person name="Saito Y."/>
            <person name="Kuwahara H."/>
            <person name="Kozuka-Hata H."/>
            <person name="Shin-I T."/>
            <person name="Minakuchi Y."/>
            <person name="Ohishi K."/>
            <person name="Motoyama A."/>
            <person name="Aizu T."/>
            <person name="Enomoto A."/>
            <person name="Kondo K."/>
            <person name="Tanaka S."/>
            <person name="Hara Y."/>
            <person name="Koshikawa S."/>
            <person name="Sagara H."/>
            <person name="Miura T."/>
            <person name="Yokobori S."/>
            <person name="Miyagawa K."/>
            <person name="Suzuki Y."/>
            <person name="Kubo T."/>
            <person name="Oyama M."/>
            <person name="Kohara Y."/>
            <person name="Fujiyama A."/>
            <person name="Arakawa K."/>
            <person name="Katayama T."/>
            <person name="Toyoda A."/>
            <person name="Kunieda T."/>
        </authorList>
    </citation>
    <scope>NUCLEOTIDE SEQUENCE [LARGE SCALE GENOMIC DNA]</scope>
    <source>
        <strain evidence="8 9">YOKOZUNA-1</strain>
    </source>
</reference>
<accession>A0A1D1V351</accession>
<comment type="caution">
    <text evidence="8">The sequence shown here is derived from an EMBL/GenBank/DDBJ whole genome shotgun (WGS) entry which is preliminary data.</text>
</comment>
<feature type="transmembrane region" description="Helical" evidence="6">
    <location>
        <begin position="283"/>
        <end position="304"/>
    </location>
</feature>
<feature type="transmembrane region" description="Helical" evidence="6">
    <location>
        <begin position="78"/>
        <end position="98"/>
    </location>
</feature>
<dbReference type="PROSITE" id="PS50801">
    <property type="entry name" value="STAS"/>
    <property type="match status" value="1"/>
</dbReference>
<feature type="transmembrane region" description="Helical" evidence="6">
    <location>
        <begin position="133"/>
        <end position="150"/>
    </location>
</feature>
<dbReference type="InterPro" id="IPR036513">
    <property type="entry name" value="STAS_dom_sf"/>
</dbReference>
<evidence type="ECO:0000313" key="8">
    <source>
        <dbReference type="EMBL" id="GAU92898.1"/>
    </source>
</evidence>
<feature type="transmembrane region" description="Helical" evidence="6">
    <location>
        <begin position="407"/>
        <end position="424"/>
    </location>
</feature>
<comment type="subcellular location">
    <subcellularLocation>
        <location evidence="1">Membrane</location>
        <topology evidence="1">Multi-pass membrane protein</topology>
    </subcellularLocation>
</comment>
<evidence type="ECO:0000256" key="4">
    <source>
        <dbReference type="ARBA" id="ARBA00023136"/>
    </source>
</evidence>
<dbReference type="STRING" id="947166.A0A1D1V351"/>
<feature type="compositionally biased region" description="Basic and acidic residues" evidence="5">
    <location>
        <begin position="620"/>
        <end position="631"/>
    </location>
</feature>